<protein>
    <submittedName>
        <fullName evidence="1">Uncharacterized protein</fullName>
    </submittedName>
</protein>
<proteinExistence type="predicted"/>
<comment type="caution">
    <text evidence="1">The sequence shown here is derived from an EMBL/GenBank/DDBJ whole genome shotgun (WGS) entry which is preliminary data.</text>
</comment>
<dbReference type="Proteomes" id="UP000703661">
    <property type="component" value="Unassembled WGS sequence"/>
</dbReference>
<evidence type="ECO:0000313" key="1">
    <source>
        <dbReference type="EMBL" id="KAG0016004.1"/>
    </source>
</evidence>
<organism evidence="1 2">
    <name type="scientific">Entomortierella chlamydospora</name>
    <dbReference type="NCBI Taxonomy" id="101097"/>
    <lineage>
        <taxon>Eukaryota</taxon>
        <taxon>Fungi</taxon>
        <taxon>Fungi incertae sedis</taxon>
        <taxon>Mucoromycota</taxon>
        <taxon>Mortierellomycotina</taxon>
        <taxon>Mortierellomycetes</taxon>
        <taxon>Mortierellales</taxon>
        <taxon>Mortierellaceae</taxon>
        <taxon>Entomortierella</taxon>
    </lineage>
</organism>
<reference evidence="1" key="1">
    <citation type="journal article" date="2020" name="Fungal Divers.">
        <title>Resolving the Mortierellaceae phylogeny through synthesis of multi-gene phylogenetics and phylogenomics.</title>
        <authorList>
            <person name="Vandepol N."/>
            <person name="Liber J."/>
            <person name="Desiro A."/>
            <person name="Na H."/>
            <person name="Kennedy M."/>
            <person name="Barry K."/>
            <person name="Grigoriev I.V."/>
            <person name="Miller A.N."/>
            <person name="O'Donnell K."/>
            <person name="Stajich J.E."/>
            <person name="Bonito G."/>
        </authorList>
    </citation>
    <scope>NUCLEOTIDE SEQUENCE</scope>
    <source>
        <strain evidence="1">NRRL 2769</strain>
    </source>
</reference>
<name>A0A9P6T120_9FUNG</name>
<sequence length="176" mass="20660">MSSSPSIKFDTFDTFDTNDNVIRDFSGINEKIKTVLSLYEKQEQLLDGKAKHLLPQNFLLLPTTRAKPVYEYGDNERWSRLMFQAVIMKSYRGQLAGESKPVYVPKKLWPNAPSRRLSFRLREKKKIYFDFFLAFLSVLLPPFFPPPPQLLALELFEAFLDEELVFSSRRQRSQQQ</sequence>
<accession>A0A9P6T120</accession>
<gene>
    <name evidence="1" type="ORF">BGZ80_009493</name>
</gene>
<dbReference type="AlphaFoldDB" id="A0A9P6T120"/>
<evidence type="ECO:0000313" key="2">
    <source>
        <dbReference type="Proteomes" id="UP000703661"/>
    </source>
</evidence>
<keyword evidence="2" id="KW-1185">Reference proteome</keyword>
<dbReference type="EMBL" id="JAAAID010000575">
    <property type="protein sequence ID" value="KAG0016004.1"/>
    <property type="molecule type" value="Genomic_DNA"/>
</dbReference>